<dbReference type="RefSeq" id="XP_067924594.1">
    <property type="nucleotide sequence ID" value="XM_068063432.1"/>
</dbReference>
<comment type="caution">
    <text evidence="2">The sequence shown here is derived from an EMBL/GenBank/DDBJ whole genome shotgun (WGS) entry which is preliminary data.</text>
</comment>
<proteinExistence type="predicted"/>
<reference evidence="2 3" key="1">
    <citation type="journal article" date="2017" name="Int. J. Parasitol.">
        <title>The genome of the protozoan parasite Cystoisospora suis and a reverse vaccinology approach to identify vaccine candidates.</title>
        <authorList>
            <person name="Palmieri N."/>
            <person name="Shrestha A."/>
            <person name="Ruttkowski B."/>
            <person name="Beck T."/>
            <person name="Vogl C."/>
            <person name="Tomley F."/>
            <person name="Blake D.P."/>
            <person name="Joachim A."/>
        </authorList>
    </citation>
    <scope>NUCLEOTIDE SEQUENCE [LARGE SCALE GENOMIC DNA]</scope>
    <source>
        <strain evidence="2 3">Wien I</strain>
    </source>
</reference>
<dbReference type="EMBL" id="MIGC01001415">
    <property type="protein sequence ID" value="PHJ22917.1"/>
    <property type="molecule type" value="Genomic_DNA"/>
</dbReference>
<name>A0A2C6L1M6_9APIC</name>
<dbReference type="GeneID" id="94426643"/>
<dbReference type="VEuPathDB" id="ToxoDB:CSUI_003234"/>
<dbReference type="Proteomes" id="UP000221165">
    <property type="component" value="Unassembled WGS sequence"/>
</dbReference>
<evidence type="ECO:0000313" key="2">
    <source>
        <dbReference type="EMBL" id="PHJ22917.1"/>
    </source>
</evidence>
<feature type="compositionally biased region" description="Gly residues" evidence="1">
    <location>
        <begin position="14"/>
        <end position="32"/>
    </location>
</feature>
<gene>
    <name evidence="2" type="ORF">CSUI_003234</name>
</gene>
<evidence type="ECO:0000313" key="3">
    <source>
        <dbReference type="Proteomes" id="UP000221165"/>
    </source>
</evidence>
<dbReference type="AlphaFoldDB" id="A0A2C6L1M6"/>
<protein>
    <submittedName>
        <fullName evidence="2">Afg3 atpase family</fullName>
    </submittedName>
</protein>
<feature type="region of interest" description="Disordered" evidence="1">
    <location>
        <begin position="13"/>
        <end position="49"/>
    </location>
</feature>
<accession>A0A2C6L1M6</accession>
<evidence type="ECO:0000256" key="1">
    <source>
        <dbReference type="SAM" id="MobiDB-lite"/>
    </source>
</evidence>
<organism evidence="2 3">
    <name type="scientific">Cystoisospora suis</name>
    <dbReference type="NCBI Taxonomy" id="483139"/>
    <lineage>
        <taxon>Eukaryota</taxon>
        <taxon>Sar</taxon>
        <taxon>Alveolata</taxon>
        <taxon>Apicomplexa</taxon>
        <taxon>Conoidasida</taxon>
        <taxon>Coccidia</taxon>
        <taxon>Eucoccidiorida</taxon>
        <taxon>Eimeriorina</taxon>
        <taxon>Sarcocystidae</taxon>
        <taxon>Cystoisospora</taxon>
    </lineage>
</organism>
<keyword evidence="3" id="KW-1185">Reference proteome</keyword>
<sequence>MVSDVLFMRRIRRGGGAGGSGGSGSGGAGGSGLNRFLSQTSSKRARVKPESVKVRFADVAAHAQQKERASSLREKIDGKWAFLNWMNEDGPSHDQSMLC</sequence>